<organism evidence="4 5">
    <name type="scientific">Undibacterium baiyunense</name>
    <dbReference type="NCBI Taxonomy" id="2828731"/>
    <lineage>
        <taxon>Bacteria</taxon>
        <taxon>Pseudomonadati</taxon>
        <taxon>Pseudomonadota</taxon>
        <taxon>Betaproteobacteria</taxon>
        <taxon>Burkholderiales</taxon>
        <taxon>Oxalobacteraceae</taxon>
        <taxon>Undibacterium</taxon>
    </lineage>
</organism>
<dbReference type="PROSITE" id="PS51724">
    <property type="entry name" value="SPOR"/>
    <property type="match status" value="1"/>
</dbReference>
<dbReference type="Pfam" id="PF05036">
    <property type="entry name" value="SPOR"/>
    <property type="match status" value="1"/>
</dbReference>
<dbReference type="InterPro" id="IPR007730">
    <property type="entry name" value="SPOR-like_dom"/>
</dbReference>
<dbReference type="SUPFAM" id="SSF110997">
    <property type="entry name" value="Sporulation related repeat"/>
    <property type="match status" value="1"/>
</dbReference>
<protein>
    <submittedName>
        <fullName evidence="4">SPOR domain-containing protein</fullName>
    </submittedName>
</protein>
<reference evidence="4 5" key="1">
    <citation type="submission" date="2021-04" db="EMBL/GenBank/DDBJ databases">
        <title>novel species isolated from subtropical streams in China.</title>
        <authorList>
            <person name="Lu H."/>
        </authorList>
    </citation>
    <scope>NUCLEOTIDE SEQUENCE [LARGE SCALE GENOMIC DNA]</scope>
    <source>
        <strain evidence="4 5">BYS107W</strain>
    </source>
</reference>
<evidence type="ECO:0000259" key="3">
    <source>
        <dbReference type="PROSITE" id="PS51724"/>
    </source>
</evidence>
<dbReference type="InterPro" id="IPR052521">
    <property type="entry name" value="Cell_div_SPOR-domain"/>
</dbReference>
<feature type="region of interest" description="Disordered" evidence="1">
    <location>
        <begin position="208"/>
        <end position="242"/>
    </location>
</feature>
<keyword evidence="2" id="KW-0812">Transmembrane</keyword>
<feature type="compositionally biased region" description="Basic and acidic residues" evidence="1">
    <location>
        <begin position="224"/>
        <end position="242"/>
    </location>
</feature>
<gene>
    <name evidence="4" type="ORF">KDM92_00540</name>
</gene>
<dbReference type="AlphaFoldDB" id="A0A941DCR1"/>
<dbReference type="GO" id="GO:0030428">
    <property type="term" value="C:cell septum"/>
    <property type="evidence" value="ECO:0007669"/>
    <property type="project" value="TreeGrafter"/>
</dbReference>
<keyword evidence="2" id="KW-0472">Membrane</keyword>
<keyword evidence="2" id="KW-1133">Transmembrane helix</keyword>
<name>A0A941DCR1_9BURK</name>
<feature type="compositionally biased region" description="Basic and acidic residues" evidence="1">
    <location>
        <begin position="65"/>
        <end position="75"/>
    </location>
</feature>
<dbReference type="GO" id="GO:0032153">
    <property type="term" value="C:cell division site"/>
    <property type="evidence" value="ECO:0007669"/>
    <property type="project" value="TreeGrafter"/>
</dbReference>
<feature type="domain" description="SPOR" evidence="3">
    <location>
        <begin position="276"/>
        <end position="354"/>
    </location>
</feature>
<feature type="compositionally biased region" description="Polar residues" evidence="1">
    <location>
        <begin position="36"/>
        <end position="62"/>
    </location>
</feature>
<dbReference type="Proteomes" id="UP000680158">
    <property type="component" value="Unassembled WGS sequence"/>
</dbReference>
<sequence length="354" mass="37758">MSLDSLFKQNNKKNNDAEFTDDVSGEYRSRAEEDSLNASESSGRTQSKSARSNKRAANTSNTRKNHSDDHALPEKKRARRRLIGAVALVLAAVIGLPMVFDSEPKQIAPQIAIEIPSKDELVPKSPVVNSPTIEPSKNLNQSIDQSEEVIQAVTAPVQSAKPDATSSDTRQVVGVDSQAKTIVAANGKQVDKKVDVTTATNANTATAANKVVATQSPPSTTKPALEHNKKPEVKVDSKKENQDDAAKALALLEGRAVPEDLAKADAKNDSKANKLDNAAGSFVIQVAALNSAAKIKELQAKLKAANINSYTQKVITKNGEVSRIRVGPFANKAEAEKMRAKLVKIGLSGSLIPN</sequence>
<dbReference type="InterPro" id="IPR036680">
    <property type="entry name" value="SPOR-like_sf"/>
</dbReference>
<dbReference type="PANTHER" id="PTHR38687">
    <property type="entry name" value="CELL DIVISION PROTEIN DEDD-RELATED"/>
    <property type="match status" value="1"/>
</dbReference>
<dbReference type="GO" id="GO:0042834">
    <property type="term" value="F:peptidoglycan binding"/>
    <property type="evidence" value="ECO:0007669"/>
    <property type="project" value="InterPro"/>
</dbReference>
<dbReference type="Gene3D" id="3.30.70.1070">
    <property type="entry name" value="Sporulation related repeat"/>
    <property type="match status" value="1"/>
</dbReference>
<keyword evidence="5" id="KW-1185">Reference proteome</keyword>
<feature type="region of interest" description="Disordered" evidence="1">
    <location>
        <begin position="1"/>
        <end position="76"/>
    </location>
</feature>
<evidence type="ECO:0000313" key="5">
    <source>
        <dbReference type="Proteomes" id="UP000680158"/>
    </source>
</evidence>
<dbReference type="GO" id="GO:0032506">
    <property type="term" value="P:cytokinetic process"/>
    <property type="evidence" value="ECO:0007669"/>
    <property type="project" value="TreeGrafter"/>
</dbReference>
<evidence type="ECO:0000256" key="1">
    <source>
        <dbReference type="SAM" id="MobiDB-lite"/>
    </source>
</evidence>
<dbReference type="PANTHER" id="PTHR38687:SF1">
    <property type="entry name" value="CELL DIVISION PROTEIN DEDD"/>
    <property type="match status" value="1"/>
</dbReference>
<comment type="caution">
    <text evidence="4">The sequence shown here is derived from an EMBL/GenBank/DDBJ whole genome shotgun (WGS) entry which is preliminary data.</text>
</comment>
<dbReference type="RefSeq" id="WP_212682534.1">
    <property type="nucleotide sequence ID" value="NZ_JAGSPM010000001.1"/>
</dbReference>
<evidence type="ECO:0000256" key="2">
    <source>
        <dbReference type="SAM" id="Phobius"/>
    </source>
</evidence>
<dbReference type="EMBL" id="JAGSPM010000001">
    <property type="protein sequence ID" value="MBR7745050.1"/>
    <property type="molecule type" value="Genomic_DNA"/>
</dbReference>
<proteinExistence type="predicted"/>
<accession>A0A941DCR1</accession>
<evidence type="ECO:0000313" key="4">
    <source>
        <dbReference type="EMBL" id="MBR7745050.1"/>
    </source>
</evidence>
<feature type="transmembrane region" description="Helical" evidence="2">
    <location>
        <begin position="82"/>
        <end position="100"/>
    </location>
</feature>